<gene>
    <name evidence="10" type="primary">PRM10_1</name>
    <name evidence="10" type="ORF">LPJ53_002801</name>
</gene>
<dbReference type="Pfam" id="PF06738">
    <property type="entry name" value="ThrE"/>
    <property type="match status" value="1"/>
</dbReference>
<evidence type="ECO:0000256" key="5">
    <source>
        <dbReference type="ARBA" id="ARBA00034125"/>
    </source>
</evidence>
<feature type="region of interest" description="Disordered" evidence="6">
    <location>
        <begin position="164"/>
        <end position="184"/>
    </location>
</feature>
<feature type="compositionally biased region" description="Polar residues" evidence="6">
    <location>
        <begin position="56"/>
        <end position="68"/>
    </location>
</feature>
<dbReference type="InterPro" id="IPR010619">
    <property type="entry name" value="ThrE-like_N"/>
</dbReference>
<organism evidence="10 11">
    <name type="scientific">Coemansia erecta</name>
    <dbReference type="NCBI Taxonomy" id="147472"/>
    <lineage>
        <taxon>Eukaryota</taxon>
        <taxon>Fungi</taxon>
        <taxon>Fungi incertae sedis</taxon>
        <taxon>Zoopagomycota</taxon>
        <taxon>Kickxellomycotina</taxon>
        <taxon>Kickxellomycetes</taxon>
        <taxon>Kickxellales</taxon>
        <taxon>Kickxellaceae</taxon>
        <taxon>Coemansia</taxon>
    </lineage>
</organism>
<evidence type="ECO:0000256" key="2">
    <source>
        <dbReference type="ARBA" id="ARBA00022692"/>
    </source>
</evidence>
<reference evidence="10" key="1">
    <citation type="submission" date="2022-07" db="EMBL/GenBank/DDBJ databases">
        <title>Phylogenomic reconstructions and comparative analyses of Kickxellomycotina fungi.</title>
        <authorList>
            <person name="Reynolds N.K."/>
            <person name="Stajich J.E."/>
            <person name="Barry K."/>
            <person name="Grigoriev I.V."/>
            <person name="Crous P."/>
            <person name="Smith M.E."/>
        </authorList>
    </citation>
    <scope>NUCLEOTIDE SEQUENCE</scope>
    <source>
        <strain evidence="10">NBRC 32514</strain>
    </source>
</reference>
<feature type="region of interest" description="Disordered" evidence="6">
    <location>
        <begin position="258"/>
        <end position="347"/>
    </location>
</feature>
<feature type="transmembrane region" description="Helical" evidence="7">
    <location>
        <begin position="699"/>
        <end position="717"/>
    </location>
</feature>
<dbReference type="PANTHER" id="PTHR31082">
    <property type="entry name" value="PHEROMONE-REGULATED MEMBRANE PROTEIN 10"/>
    <property type="match status" value="1"/>
</dbReference>
<feature type="region of interest" description="Disordered" evidence="6">
    <location>
        <begin position="42"/>
        <end position="70"/>
    </location>
</feature>
<feature type="transmembrane region" description="Helical" evidence="7">
    <location>
        <begin position="778"/>
        <end position="797"/>
    </location>
</feature>
<comment type="caution">
    <text evidence="10">The sequence shown here is derived from an EMBL/GenBank/DDBJ whole genome shotgun (WGS) entry which is preliminary data.</text>
</comment>
<proteinExistence type="inferred from homology"/>
<feature type="region of interest" description="Disordered" evidence="6">
    <location>
        <begin position="1"/>
        <end position="26"/>
    </location>
</feature>
<keyword evidence="4 7" id="KW-0472">Membrane</keyword>
<evidence type="ECO:0000256" key="4">
    <source>
        <dbReference type="ARBA" id="ARBA00023136"/>
    </source>
</evidence>
<dbReference type="EMBL" id="JANBOJ010000093">
    <property type="protein sequence ID" value="KAJ1722832.1"/>
    <property type="molecule type" value="Genomic_DNA"/>
</dbReference>
<evidence type="ECO:0000256" key="1">
    <source>
        <dbReference type="ARBA" id="ARBA00004141"/>
    </source>
</evidence>
<feature type="compositionally biased region" description="Polar residues" evidence="6">
    <location>
        <begin position="304"/>
        <end position="338"/>
    </location>
</feature>
<evidence type="ECO:0000313" key="11">
    <source>
        <dbReference type="Proteomes" id="UP001149813"/>
    </source>
</evidence>
<accession>A0A9W8CTG9</accession>
<feature type="transmembrane region" description="Helical" evidence="7">
    <location>
        <begin position="618"/>
        <end position="640"/>
    </location>
</feature>
<dbReference type="Pfam" id="PF12821">
    <property type="entry name" value="ThrE_2"/>
    <property type="match status" value="1"/>
</dbReference>
<feature type="compositionally biased region" description="Polar residues" evidence="6">
    <location>
        <begin position="279"/>
        <end position="294"/>
    </location>
</feature>
<dbReference type="GO" id="GO:0016020">
    <property type="term" value="C:membrane"/>
    <property type="evidence" value="ECO:0007669"/>
    <property type="project" value="UniProtKB-SubCell"/>
</dbReference>
<feature type="domain" description="Threonine/Serine exporter ThrE" evidence="9">
    <location>
        <begin position="703"/>
        <end position="827"/>
    </location>
</feature>
<evidence type="ECO:0000256" key="3">
    <source>
        <dbReference type="ARBA" id="ARBA00022989"/>
    </source>
</evidence>
<feature type="transmembrane region" description="Helical" evidence="7">
    <location>
        <begin position="652"/>
        <end position="679"/>
    </location>
</feature>
<evidence type="ECO:0000256" key="7">
    <source>
        <dbReference type="SAM" id="Phobius"/>
    </source>
</evidence>
<keyword evidence="2 7" id="KW-0812">Transmembrane</keyword>
<feature type="compositionally biased region" description="Polar residues" evidence="6">
    <location>
        <begin position="258"/>
        <end position="268"/>
    </location>
</feature>
<protein>
    <submittedName>
        <fullName evidence="10">Pheromone-regulated protein prm10</fullName>
    </submittedName>
</protein>
<keyword evidence="11" id="KW-1185">Reference proteome</keyword>
<evidence type="ECO:0000256" key="6">
    <source>
        <dbReference type="SAM" id="MobiDB-lite"/>
    </source>
</evidence>
<feature type="domain" description="Threonine/serine exporter-like N-terminal" evidence="8">
    <location>
        <begin position="437"/>
        <end position="673"/>
    </location>
</feature>
<comment type="similarity">
    <text evidence="5">Belongs to the ThrE exporter (TC 2.A.79) family.</text>
</comment>
<dbReference type="Proteomes" id="UP001149813">
    <property type="component" value="Unassembled WGS sequence"/>
</dbReference>
<feature type="region of interest" description="Disordered" evidence="6">
    <location>
        <begin position="86"/>
        <end position="105"/>
    </location>
</feature>
<feature type="transmembrane region" description="Helical" evidence="7">
    <location>
        <begin position="746"/>
        <end position="766"/>
    </location>
</feature>
<comment type="subcellular location">
    <subcellularLocation>
        <location evidence="1">Membrane</location>
        <topology evidence="1">Multi-pass membrane protein</topology>
    </subcellularLocation>
</comment>
<dbReference type="GO" id="GO:0022857">
    <property type="term" value="F:transmembrane transporter activity"/>
    <property type="evidence" value="ECO:0007669"/>
    <property type="project" value="InterPro"/>
</dbReference>
<sequence length="843" mass="91140">MNHDASGARLRPAPYSHSTAPGYPAVPSRISQLRATGISDSHSTLTRPQYHPMPNAPSQQQHRSSLSTEPPAARVNIHTISTPLQHVSSVDESSEDRFNSPPLDPVSVATMVVPSHSYSSESDEDDGLFISQGNAQAMKNVGSVDNTPVDTPAVTPFASPIISPLNSGSVTPRPTENPNNADKPLKQIESGEQLSEVEHVATSNFDANYLAAMGRDGRSISIRVDGRKRARNLLRRIEGRSEAGGVLGNLIRLQSITASGENSSTSNNIRKRKEPRRPPQTQKPGTSNNKSWSTLPGIMRAFKHSSTSAPQTSLHESEDNLTSNRLPDSSQGSPTGLPSTPPKLALPKSYSSARLSALMMTPEALAKNGIIPPPSTQSSLMRMDKRFSSGYFDFDASSPSPVGSPLMHPADKESQPLLSEERSELVDRIAAILEKQDFLMHLARAWHAFGSPAHRMETNLLEVARYLDIEACFFTVPGLTLISFGDPDTHSSDTHIVRASDGYDMYRLEQANQIARKLRKGKASVHESIRSIESLLAAPPLYPWYLRIMVCFVQSFFVSTTLFHGSWREAAVSGALALVVAAFELLSSRYLTIGYLLNVLPPLVVALVTALLSDHLCFAAVPMAATINLLPGLGLALAMLELSSSNVICGAVRLVTATMTSFMLGWGTIVGHNLGMAALGKEDDNTSFSSYSSCNALSMWWWFLFIPLSTIGFSVWFNVHWKRWPAMIVAAASGLVIQTYCDKVKVMRPISAGIASFAVGVFGNCYGRVFLSATNADIVFVGIIQLVPGSTGVRSFISLMSEETSASSLTMNMLSASISIAAGLLLSNGALYSELKRFKLGTF</sequence>
<evidence type="ECO:0000259" key="8">
    <source>
        <dbReference type="Pfam" id="PF06738"/>
    </source>
</evidence>
<evidence type="ECO:0000313" key="10">
    <source>
        <dbReference type="EMBL" id="KAJ1722832.1"/>
    </source>
</evidence>
<name>A0A9W8CTG9_9FUNG</name>
<dbReference type="PANTHER" id="PTHR31082:SF4">
    <property type="entry name" value="PHEROMONE-REGULATED MEMBRANE PROTEIN 10"/>
    <property type="match status" value="1"/>
</dbReference>
<feature type="transmembrane region" description="Helical" evidence="7">
    <location>
        <begin position="809"/>
        <end position="831"/>
    </location>
</feature>
<dbReference type="OrthoDB" id="413008at2759"/>
<dbReference type="InterPro" id="IPR024528">
    <property type="entry name" value="ThrE_2"/>
</dbReference>
<dbReference type="AlphaFoldDB" id="A0A9W8CTG9"/>
<dbReference type="InterPro" id="IPR051361">
    <property type="entry name" value="ThrE/Ser_Exporter"/>
</dbReference>
<evidence type="ECO:0000259" key="9">
    <source>
        <dbReference type="Pfam" id="PF12821"/>
    </source>
</evidence>
<keyword evidence="3 7" id="KW-1133">Transmembrane helix</keyword>
<feature type="compositionally biased region" description="Polar residues" evidence="6">
    <location>
        <begin position="164"/>
        <end position="180"/>
    </location>
</feature>
<feature type="transmembrane region" description="Helical" evidence="7">
    <location>
        <begin position="593"/>
        <end position="612"/>
    </location>
</feature>